<comment type="caution">
    <text evidence="1">The sequence shown here is derived from an EMBL/GenBank/DDBJ whole genome shotgun (WGS) entry which is preliminary data.</text>
</comment>
<dbReference type="EMBL" id="LAZR01056387">
    <property type="protein sequence ID" value="KKK74290.1"/>
    <property type="molecule type" value="Genomic_DNA"/>
</dbReference>
<gene>
    <name evidence="1" type="ORF">LCGC14_2885240</name>
</gene>
<feature type="non-terminal residue" evidence="1">
    <location>
        <position position="1"/>
    </location>
</feature>
<sequence>IIPIDPALDKSAPEGKRATSYIPLYEWQELKLFVWSFEKVLKNVKTDKGLQLRIMMIVYCHIFEADFPFAVIWNLLRALKGLPESWIFTRKNKKGNLDVCEYPSQKIPEIQNLSNEQGLKVGDILHSLWSADLRNNFSHSQYSITDDAIFFTKDISPISRRPLEGMPHGKAELKNQDLKKYYNGACTLIDVFDQEYLSIYKKATLQNKSLEVT</sequence>
<proteinExistence type="predicted"/>
<organism evidence="1">
    <name type="scientific">marine sediment metagenome</name>
    <dbReference type="NCBI Taxonomy" id="412755"/>
    <lineage>
        <taxon>unclassified sequences</taxon>
        <taxon>metagenomes</taxon>
        <taxon>ecological metagenomes</taxon>
    </lineage>
</organism>
<accession>A0A0F8YKN3</accession>
<protein>
    <submittedName>
        <fullName evidence="1">Uncharacterized protein</fullName>
    </submittedName>
</protein>
<name>A0A0F8YKN3_9ZZZZ</name>
<dbReference type="AlphaFoldDB" id="A0A0F8YKN3"/>
<reference evidence="1" key="1">
    <citation type="journal article" date="2015" name="Nature">
        <title>Complex archaea that bridge the gap between prokaryotes and eukaryotes.</title>
        <authorList>
            <person name="Spang A."/>
            <person name="Saw J.H."/>
            <person name="Jorgensen S.L."/>
            <person name="Zaremba-Niedzwiedzka K."/>
            <person name="Martijn J."/>
            <person name="Lind A.E."/>
            <person name="van Eijk R."/>
            <person name="Schleper C."/>
            <person name="Guy L."/>
            <person name="Ettema T.J."/>
        </authorList>
    </citation>
    <scope>NUCLEOTIDE SEQUENCE</scope>
</reference>
<evidence type="ECO:0000313" key="1">
    <source>
        <dbReference type="EMBL" id="KKK74290.1"/>
    </source>
</evidence>